<dbReference type="InterPro" id="IPR056188">
    <property type="entry name" value="NOMO_6th"/>
</dbReference>
<gene>
    <name evidence="18" type="ORF">V1264_017890</name>
</gene>
<evidence type="ECO:0000256" key="6">
    <source>
        <dbReference type="ARBA" id="ARBA00023136"/>
    </source>
</evidence>
<dbReference type="EMBL" id="JBAMIC010000007">
    <property type="protein sequence ID" value="KAK7106662.1"/>
    <property type="molecule type" value="Genomic_DNA"/>
</dbReference>
<feature type="domain" description="NOMO-like N-terminal beta-sandwich" evidence="10">
    <location>
        <begin position="35"/>
        <end position="119"/>
    </location>
</feature>
<evidence type="ECO:0000256" key="7">
    <source>
        <dbReference type="SAM" id="MobiDB-lite"/>
    </source>
</evidence>
<dbReference type="InterPro" id="IPR056319">
    <property type="entry name" value="NOMO_7th"/>
</dbReference>
<dbReference type="SUPFAM" id="SSF49452">
    <property type="entry name" value="Starch-binding domain-like"/>
    <property type="match status" value="3"/>
</dbReference>
<feature type="domain" description="NOMO second beta-sandwich" evidence="12">
    <location>
        <begin position="121"/>
        <end position="209"/>
    </location>
</feature>
<dbReference type="InterPro" id="IPR055075">
    <property type="entry name" value="NOMO-like_N"/>
</dbReference>
<dbReference type="Pfam" id="PF23192">
    <property type="entry name" value="NOMO_12th"/>
    <property type="match status" value="1"/>
</dbReference>
<evidence type="ECO:0000259" key="14">
    <source>
        <dbReference type="Pfam" id="PF23192"/>
    </source>
</evidence>
<dbReference type="InterPro" id="IPR056190">
    <property type="entry name" value="NOMO_5th"/>
</dbReference>
<evidence type="ECO:0000259" key="17">
    <source>
        <dbReference type="Pfam" id="PF23660"/>
    </source>
</evidence>
<evidence type="ECO:0000259" key="13">
    <source>
        <dbReference type="Pfam" id="PF23141"/>
    </source>
</evidence>
<sequence length="1199" mass="130913">MSKMMEAGSAVRLFFFLSTIFRPVLLQGDGVLGCGGFVKSDVDINFSLVEVKLYTPHGSIKYQTDCAPNTGYYLIPLYDKGDYILKVEPPAGWSFEPTSIDLHVDGTTDKCSLGEDINFKFTGFSVTGKVVSEGQTEGPEGVSLSLVETRSQAVQQTVHTSVGGSYTITGVMPGEYTVKASHPKWKFNKAETRVKVVDDNVNAGNALSVAGYDVKGQVFSEGEPMKGVNFVLFSANGKKPAVGGCDKALPKGYPSASQQPLCHVTSQADGSFVFTTIPTGQYYLVPFYKGEHITFDVEPEKLDFEVTHDSVAFEKNFEVAGFSVSGRVVESNQGVGIAKATVLINGVTTTTTDTTGTYHLENMKTGTYTLSVTADNIFFPENTVKITPNTPQLPDIVATDFNVCGKVTIDRIPESLGAVTSQRRIIYSPEGKGSEAVSKVTDADGKFCVKVKPGKYNFNVYLSDGEKEAGLHLAPGHRQVAVGNKPVMDVNFSQFRAKVSGAISCMEKCGELEVSLNAVGRQDAKVLAKAKETGATSASFIFENVLPGKYKATIVQDSWCWKSKTVDLEVGEGDVTGVSFTHNGYILKCSISHPITLNFAHEKKSGTVGSFQLNKGTNRFCLAQAGVYQLTPDSCHKFEQEVYSYDTANPVALTLTAIQHIATGTVKTEEKVADITVTIKSSVEDTATVIGPLSLSSGGAKDKGPFTYTFSHWAKAGEKLEISVKSKEVLFYPAKKEVTIDGESCPGEVASFTGRKGVFMTGEVQPPLEGVTITVTSEDGSMDPVLLTTEASGKYRVGPLHGDVKYSVAAEKTGYVITPDASKKDVFRAFKLGEISVKVLDKQGQPMPGVLLSLSGERQYRSNNITGDTGTLVFTSLSPGQYYLRPMTKEYKFEPQSQSITVEEGTTMNIVISGTRVAYSVYGKVTSLNGEPEAGVVVEAVGEGQGCEQFQEEAKTEQDGSYRIRGLQPKCQYDVHLKTGQVNTHIERAGPKSRIIKVADKDFTDINIIAFRRMNQMDISGNVMTPEEHLPHLKARLYREDAPDSPVHTISLGRSTFFYFPTLQMDNVKYTLRLECTLPKSQYDFVDPEVSFTANISFKHYKFSFEPKRKMVDQELSPGSFLILPVVAIIILALYNYQTVLPMALQMVGQVQAFAQHQQQQQQQQRQQQHHSGDTEPFMEQNSAESSPARKRPKARKAQ</sequence>
<reference evidence="18 19" key="1">
    <citation type="submission" date="2024-02" db="EMBL/GenBank/DDBJ databases">
        <title>Chromosome-scale genome assembly of the rough periwinkle Littorina saxatilis.</title>
        <authorList>
            <person name="De Jode A."/>
            <person name="Faria R."/>
            <person name="Formenti G."/>
            <person name="Sims Y."/>
            <person name="Smith T.P."/>
            <person name="Tracey A."/>
            <person name="Wood J.M.D."/>
            <person name="Zagrodzka Z.B."/>
            <person name="Johannesson K."/>
            <person name="Butlin R.K."/>
            <person name="Leder E.H."/>
        </authorList>
    </citation>
    <scope>NUCLEOTIDE SEQUENCE [LARGE SCALE GENOMIC DNA]</scope>
    <source>
        <strain evidence="18">Snail1</strain>
        <tissue evidence="18">Muscle</tissue>
    </source>
</reference>
<evidence type="ECO:0000256" key="8">
    <source>
        <dbReference type="SAM" id="Phobius"/>
    </source>
</evidence>
<comment type="caution">
    <text evidence="18">The sequence shown here is derived from an EMBL/GenBank/DDBJ whole genome shotgun (WGS) entry which is preliminary data.</text>
</comment>
<feature type="compositionally biased region" description="Basic residues" evidence="7">
    <location>
        <begin position="1189"/>
        <end position="1199"/>
    </location>
</feature>
<keyword evidence="5 8" id="KW-1133">Transmembrane helix</keyword>
<dbReference type="PANTHER" id="PTHR23303:SF14">
    <property type="entry name" value="BOS COMPLEX SUBUNIT NOMO1-RELATED"/>
    <property type="match status" value="1"/>
</dbReference>
<feature type="domain" description="NOMO eighth prealbumin-like" evidence="17">
    <location>
        <begin position="667"/>
        <end position="755"/>
    </location>
</feature>
<dbReference type="InterPro" id="IPR013784">
    <property type="entry name" value="Carb-bd-like_fold"/>
</dbReference>
<dbReference type="Pfam" id="PF22902">
    <property type="entry name" value="NOMO1-like_9th"/>
    <property type="match status" value="1"/>
</dbReference>
<dbReference type="Gene3D" id="2.60.40.1120">
    <property type="entry name" value="Carboxypeptidase-like, regulatory domain"/>
    <property type="match status" value="3"/>
</dbReference>
<feature type="signal peptide" evidence="9">
    <location>
        <begin position="1"/>
        <end position="26"/>
    </location>
</feature>
<dbReference type="Pfam" id="PF23194">
    <property type="entry name" value="NOMO_5th"/>
    <property type="match status" value="1"/>
</dbReference>
<organism evidence="18 19">
    <name type="scientific">Littorina saxatilis</name>
    <dbReference type="NCBI Taxonomy" id="31220"/>
    <lineage>
        <taxon>Eukaryota</taxon>
        <taxon>Metazoa</taxon>
        <taxon>Spiralia</taxon>
        <taxon>Lophotrochozoa</taxon>
        <taxon>Mollusca</taxon>
        <taxon>Gastropoda</taxon>
        <taxon>Caenogastropoda</taxon>
        <taxon>Littorinimorpha</taxon>
        <taxon>Littorinoidea</taxon>
        <taxon>Littorinidae</taxon>
        <taxon>Littorina</taxon>
    </lineage>
</organism>
<evidence type="ECO:0000259" key="15">
    <source>
        <dbReference type="Pfam" id="PF23194"/>
    </source>
</evidence>
<dbReference type="Pfam" id="PF22904">
    <property type="entry name" value="NOMO1-like_2nd"/>
    <property type="match status" value="1"/>
</dbReference>
<feature type="transmembrane region" description="Helical" evidence="8">
    <location>
        <begin position="1116"/>
        <end position="1137"/>
    </location>
</feature>
<dbReference type="GO" id="GO:0030246">
    <property type="term" value="F:carbohydrate binding"/>
    <property type="evidence" value="ECO:0007669"/>
    <property type="project" value="InterPro"/>
</dbReference>
<dbReference type="GO" id="GO:0005789">
    <property type="term" value="C:endoplasmic reticulum membrane"/>
    <property type="evidence" value="ECO:0007669"/>
    <property type="project" value="UniProtKB-SubCell"/>
</dbReference>
<evidence type="ECO:0000256" key="4">
    <source>
        <dbReference type="ARBA" id="ARBA00022824"/>
    </source>
</evidence>
<dbReference type="PANTHER" id="PTHR23303">
    <property type="entry name" value="CARBOXYPEPTIDASE REGULATORY REGION-CONTAINING"/>
    <property type="match status" value="1"/>
</dbReference>
<keyword evidence="4" id="KW-0256">Endoplasmic reticulum</keyword>
<evidence type="ECO:0000256" key="3">
    <source>
        <dbReference type="ARBA" id="ARBA00022729"/>
    </source>
</evidence>
<dbReference type="Pfam" id="PF13620">
    <property type="entry name" value="CarboxypepD_reg"/>
    <property type="match status" value="1"/>
</dbReference>
<dbReference type="InterPro" id="IPR051417">
    <property type="entry name" value="SDr/BOS_complex"/>
</dbReference>
<protein>
    <recommendedName>
        <fullName evidence="20">Nodal modulator 1</fullName>
    </recommendedName>
</protein>
<feature type="domain" description="NOMO seventh transthyretin-like" evidence="13">
    <location>
        <begin position="587"/>
        <end position="658"/>
    </location>
</feature>
<evidence type="ECO:0000256" key="2">
    <source>
        <dbReference type="ARBA" id="ARBA00022692"/>
    </source>
</evidence>
<evidence type="ECO:0000313" key="19">
    <source>
        <dbReference type="Proteomes" id="UP001374579"/>
    </source>
</evidence>
<accession>A0AAN9BJK4</accession>
<evidence type="ECO:0000256" key="9">
    <source>
        <dbReference type="SAM" id="SignalP"/>
    </source>
</evidence>
<feature type="domain" description="NOMO sixth transthyretin-like" evidence="16">
    <location>
        <begin position="493"/>
        <end position="567"/>
    </location>
</feature>
<evidence type="ECO:0000313" key="18">
    <source>
        <dbReference type="EMBL" id="KAK7106662.1"/>
    </source>
</evidence>
<dbReference type="Proteomes" id="UP001374579">
    <property type="component" value="Unassembled WGS sequence"/>
</dbReference>
<feature type="domain" description="NOMO C-terminal transthyretin-like" evidence="14">
    <location>
        <begin position="1014"/>
        <end position="1107"/>
    </location>
</feature>
<dbReference type="AlphaFoldDB" id="A0AAN9BJK4"/>
<dbReference type="InterPro" id="IPR056187">
    <property type="entry name" value="NOMO_8th"/>
</dbReference>
<dbReference type="Pfam" id="PF23660">
    <property type="entry name" value="NOMO_8th"/>
    <property type="match status" value="1"/>
</dbReference>
<feature type="chain" id="PRO_5042884600" description="Nodal modulator 1" evidence="9">
    <location>
        <begin position="27"/>
        <end position="1199"/>
    </location>
</feature>
<proteinExistence type="predicted"/>
<feature type="region of interest" description="Disordered" evidence="7">
    <location>
        <begin position="1159"/>
        <end position="1199"/>
    </location>
</feature>
<evidence type="ECO:0000259" key="11">
    <source>
        <dbReference type="Pfam" id="PF22902"/>
    </source>
</evidence>
<dbReference type="InterPro" id="IPR056191">
    <property type="entry name" value="NOMO_12th"/>
</dbReference>
<evidence type="ECO:0000256" key="1">
    <source>
        <dbReference type="ARBA" id="ARBA00004115"/>
    </source>
</evidence>
<evidence type="ECO:0000259" key="10">
    <source>
        <dbReference type="Pfam" id="PF22898"/>
    </source>
</evidence>
<dbReference type="Pfam" id="PF23196">
    <property type="entry name" value="NOMO_6th"/>
    <property type="match status" value="1"/>
</dbReference>
<dbReference type="Pfam" id="PF22898">
    <property type="entry name" value="NOMO1-like_1st"/>
    <property type="match status" value="1"/>
</dbReference>
<feature type="domain" description="NOMO fifth transthyretin-like" evidence="15">
    <location>
        <begin position="402"/>
        <end position="492"/>
    </location>
</feature>
<name>A0AAN9BJK4_9CAEN</name>
<dbReference type="InterPro" id="IPR055074">
    <property type="entry name" value="NOMO1-3_2nd"/>
</dbReference>
<dbReference type="Pfam" id="PF23141">
    <property type="entry name" value="Ig_NOMO"/>
    <property type="match status" value="1"/>
</dbReference>
<feature type="domain" description="NOMO-like ninth beta-sandwich" evidence="11">
    <location>
        <begin position="756"/>
        <end position="830"/>
    </location>
</feature>
<comment type="subcellular location">
    <subcellularLocation>
        <location evidence="1">Endoplasmic reticulum membrane</location>
        <topology evidence="1">Single-pass type I membrane protein</topology>
    </subcellularLocation>
</comment>
<keyword evidence="2 8" id="KW-0812">Transmembrane</keyword>
<keyword evidence="3 9" id="KW-0732">Signal</keyword>
<evidence type="ECO:0000259" key="12">
    <source>
        <dbReference type="Pfam" id="PF22904"/>
    </source>
</evidence>
<dbReference type="InterPro" id="IPR055073">
    <property type="entry name" value="NOMO1-like_9th"/>
</dbReference>
<evidence type="ECO:0008006" key="20">
    <source>
        <dbReference type="Google" id="ProtNLM"/>
    </source>
</evidence>
<keyword evidence="19" id="KW-1185">Reference proteome</keyword>
<evidence type="ECO:0000256" key="5">
    <source>
        <dbReference type="ARBA" id="ARBA00022989"/>
    </source>
</evidence>
<keyword evidence="6 8" id="KW-0472">Membrane</keyword>
<evidence type="ECO:0000259" key="16">
    <source>
        <dbReference type="Pfam" id="PF23196"/>
    </source>
</evidence>